<dbReference type="InterPro" id="IPR036597">
    <property type="entry name" value="Fido-like_dom_sf"/>
</dbReference>
<feature type="active site" evidence="2">
    <location>
        <position position="229"/>
    </location>
</feature>
<dbReference type="PANTHER" id="PTHR13504">
    <property type="entry name" value="FIDO DOMAIN-CONTAINING PROTEIN DDB_G0283145"/>
    <property type="match status" value="1"/>
</dbReference>
<name>A0A1K0IJ59_CUPNE</name>
<evidence type="ECO:0000313" key="6">
    <source>
        <dbReference type="EMBL" id="SCU77869.1"/>
    </source>
</evidence>
<dbReference type="PIRSF" id="PIRSF038925">
    <property type="entry name" value="AMP-prot_trans"/>
    <property type="match status" value="1"/>
</dbReference>
<keyword evidence="1" id="KW-0067">ATP-binding</keyword>
<evidence type="ECO:0000256" key="3">
    <source>
        <dbReference type="PIRSR" id="PIRSR640198-2"/>
    </source>
</evidence>
<dbReference type="Pfam" id="PF13784">
    <property type="entry name" value="Fic_N"/>
    <property type="match status" value="1"/>
</dbReference>
<reference evidence="6" key="1">
    <citation type="submission" date="2016-09" db="EMBL/GenBank/DDBJ databases">
        <authorList>
            <person name="Capua I."/>
            <person name="De Benedictis P."/>
            <person name="Joannis T."/>
            <person name="Lombin L.H."/>
            <person name="Cattoli G."/>
        </authorList>
    </citation>
    <scope>NUCLEOTIDE SEQUENCE</scope>
    <source>
        <strain evidence="6">B9</strain>
    </source>
</reference>
<dbReference type="InterPro" id="IPR003812">
    <property type="entry name" value="Fido"/>
</dbReference>
<dbReference type="GO" id="GO:0005524">
    <property type="term" value="F:ATP binding"/>
    <property type="evidence" value="ECO:0007669"/>
    <property type="project" value="UniProtKB-KW"/>
</dbReference>
<proteinExistence type="predicted"/>
<evidence type="ECO:0000256" key="1">
    <source>
        <dbReference type="PIRSR" id="PIRSR038925-1"/>
    </source>
</evidence>
<dbReference type="InterPro" id="IPR026287">
    <property type="entry name" value="SoFic-like"/>
</dbReference>
<feature type="binding site" evidence="1">
    <location>
        <position position="271"/>
    </location>
    <ligand>
        <name>ATP</name>
        <dbReference type="ChEBI" id="CHEBI:30616"/>
    </ligand>
</feature>
<dbReference type="SUPFAM" id="SSF140931">
    <property type="entry name" value="Fic-like"/>
    <property type="match status" value="1"/>
</dbReference>
<evidence type="ECO:0000256" key="4">
    <source>
        <dbReference type="PIRSR" id="PIRSR640198-3"/>
    </source>
</evidence>
<feature type="binding site" evidence="3">
    <location>
        <begin position="233"/>
        <end position="240"/>
    </location>
    <ligand>
        <name>ATP</name>
        <dbReference type="ChEBI" id="CHEBI:30616"/>
    </ligand>
</feature>
<organism evidence="6">
    <name type="scientific">Cupriavidus necator</name>
    <name type="common">Alcaligenes eutrophus</name>
    <name type="synonym">Ralstonia eutropha</name>
    <dbReference type="NCBI Taxonomy" id="106590"/>
    <lineage>
        <taxon>Bacteria</taxon>
        <taxon>Pseudomonadati</taxon>
        <taxon>Pseudomonadota</taxon>
        <taxon>Betaproteobacteria</taxon>
        <taxon>Burkholderiales</taxon>
        <taxon>Burkholderiaceae</taxon>
        <taxon>Cupriavidus</taxon>
    </lineage>
</organism>
<keyword evidence="1" id="KW-0547">Nucleotide-binding</keyword>
<feature type="binding site" evidence="1">
    <location>
        <position position="93"/>
    </location>
    <ligand>
        <name>ATP</name>
        <dbReference type="ChEBI" id="CHEBI:30616"/>
    </ligand>
</feature>
<accession>A0A1K0IJ59</accession>
<dbReference type="PROSITE" id="PS51459">
    <property type="entry name" value="FIDO"/>
    <property type="match status" value="1"/>
</dbReference>
<feature type="binding site" evidence="3">
    <location>
        <begin position="271"/>
        <end position="272"/>
    </location>
    <ligand>
        <name>ATP</name>
        <dbReference type="ChEBI" id="CHEBI:30616"/>
    </ligand>
</feature>
<gene>
    <name evidence="6" type="ORF">CNECB9_3760088</name>
</gene>
<dbReference type="Gene3D" id="1.10.3290.10">
    <property type="entry name" value="Fido-like domain"/>
    <property type="match status" value="1"/>
</dbReference>
<dbReference type="RefSeq" id="WP_340526951.1">
    <property type="nucleotide sequence ID" value="NZ_FMSH01000308.1"/>
</dbReference>
<feature type="binding site" evidence="1">
    <location>
        <position position="229"/>
    </location>
    <ligand>
        <name>ATP</name>
        <dbReference type="ChEBI" id="CHEBI:30616"/>
    </ligand>
</feature>
<protein>
    <recommendedName>
        <fullName evidence="5">Fido domain-containing protein</fullName>
    </recommendedName>
</protein>
<evidence type="ECO:0000256" key="2">
    <source>
        <dbReference type="PIRSR" id="PIRSR640198-1"/>
    </source>
</evidence>
<dbReference type="InterPro" id="IPR025758">
    <property type="entry name" value="Fic/DOC_N"/>
</dbReference>
<dbReference type="InterPro" id="IPR040198">
    <property type="entry name" value="Fido_containing"/>
</dbReference>
<evidence type="ECO:0000259" key="5">
    <source>
        <dbReference type="PROSITE" id="PS51459"/>
    </source>
</evidence>
<dbReference type="AlphaFoldDB" id="A0A1K0IJ59"/>
<sequence length="405" mass="45579">MPTDDTALAPEPPNPRIGRYVSTVAFDETVNAYVPPPLPPEPPLTLAPQLLQRLSEADRAIGRLDGVAMLLPDKALFLYMYVRKEAVLSSQIEGTQSTLDDLLQYENAALAGKPLDDITEVSNYVDAMMYGLSVLRDPKGLPLCLRLLRDMHARLLQKGRGEAKNPGEFRRSQNWLGGTRPGNAHYVPPPVNEMQTCLSDLERFLQDDSAQIPPLIKAGFLHVQFESIHPFQDGNGRLGRLLIALFLVEKKVLQEPLLYLSLYLKTHREQYYRLLQDVRLRGDWEVWTEFFLTGVAETANNAHESAMRIVALFQADRERISASGEQINSMLRIHELLRTHPFLNAAQAQQKTALSAPTVNKAFESLEKLEIVREVTGKQRGRVFAYTEFLSILDSGTEVQAPPRQ</sequence>
<dbReference type="Pfam" id="PF02661">
    <property type="entry name" value="Fic"/>
    <property type="match status" value="1"/>
</dbReference>
<dbReference type="PANTHER" id="PTHR13504:SF38">
    <property type="entry name" value="FIDO DOMAIN-CONTAINING PROTEIN"/>
    <property type="match status" value="1"/>
</dbReference>
<feature type="domain" description="Fido" evidence="5">
    <location>
        <begin position="143"/>
        <end position="293"/>
    </location>
</feature>
<dbReference type="EMBL" id="FMSH01000308">
    <property type="protein sequence ID" value="SCU77869.1"/>
    <property type="molecule type" value="Genomic_DNA"/>
</dbReference>
<feature type="site" description="Important for autoinhibition of adenylyltransferase activity" evidence="4">
    <location>
        <position position="93"/>
    </location>
</feature>
<feature type="binding site" evidence="1">
    <location>
        <begin position="234"/>
        <end position="240"/>
    </location>
    <ligand>
        <name>ATP</name>
        <dbReference type="ChEBI" id="CHEBI:30616"/>
    </ligand>
</feature>